<evidence type="ECO:0000313" key="2">
    <source>
        <dbReference type="Proteomes" id="UP000294835"/>
    </source>
</evidence>
<dbReference type="RefSeq" id="WP_132466258.1">
    <property type="nucleotide sequence ID" value="NZ_SLXP01000022.1"/>
</dbReference>
<dbReference type="EMBL" id="SLXP01000022">
    <property type="protein sequence ID" value="TCP38067.1"/>
    <property type="molecule type" value="Genomic_DNA"/>
</dbReference>
<evidence type="ECO:0000313" key="1">
    <source>
        <dbReference type="EMBL" id="TCP38067.1"/>
    </source>
</evidence>
<gene>
    <name evidence="1" type="ORF">EV662_12211</name>
</gene>
<proteinExistence type="predicted"/>
<protein>
    <submittedName>
        <fullName evidence="1">Uncharacterized protein</fullName>
    </submittedName>
</protein>
<reference evidence="1 2" key="1">
    <citation type="submission" date="2019-03" db="EMBL/GenBank/DDBJ databases">
        <title>Genomic Encyclopedia of Type Strains, Phase IV (KMG-IV): sequencing the most valuable type-strain genomes for metagenomic binning, comparative biology and taxonomic classification.</title>
        <authorList>
            <person name="Goeker M."/>
        </authorList>
    </citation>
    <scope>NUCLEOTIDE SEQUENCE [LARGE SCALE GENOMIC DNA]</scope>
    <source>
        <strain evidence="1 2">DSM 18063</strain>
    </source>
</reference>
<dbReference type="OrthoDB" id="7597224at2"/>
<comment type="caution">
    <text evidence="1">The sequence shown here is derived from an EMBL/GenBank/DDBJ whole genome shotgun (WGS) entry which is preliminary data.</text>
</comment>
<sequence length="295" mass="32794">MLPSERAQTSTERHDVANRVYSPEDWETDVTPRDIFDLPIPDQVEFITLWFRALFEDPQNEMPYADKEDPGDSAYRYPWGGPFDARDEIGDHFGGLASEEAIEAAIEEVERDGIIEWAPGPNHPERRALEAEAMEDDAWDTPPPTLQEIQQRLDAGVVPSFGDPFERQQRDALRRELAELRTLLTHPTPQHGGMGHNRPPESLTLDVEVKVEVIQAIDRMDSELAREEPDLGVIARAVGTLKKIVVAGAALTAGGFMAAAGTDLYAKVADGTVWARINSVADSTLEWLNTVTLPF</sequence>
<dbReference type="AlphaFoldDB" id="A0A4R2PQU0"/>
<accession>A0A4R2PQU0</accession>
<keyword evidence="2" id="KW-1185">Reference proteome</keyword>
<dbReference type="Proteomes" id="UP000294835">
    <property type="component" value="Unassembled WGS sequence"/>
</dbReference>
<name>A0A4R2PQU0_9RHOB</name>
<organism evidence="1 2">
    <name type="scientific">Rhodovulum marinum</name>
    <dbReference type="NCBI Taxonomy" id="320662"/>
    <lineage>
        <taxon>Bacteria</taxon>
        <taxon>Pseudomonadati</taxon>
        <taxon>Pseudomonadota</taxon>
        <taxon>Alphaproteobacteria</taxon>
        <taxon>Rhodobacterales</taxon>
        <taxon>Paracoccaceae</taxon>
        <taxon>Rhodovulum</taxon>
    </lineage>
</organism>